<proteinExistence type="predicted"/>
<reference evidence="2" key="2">
    <citation type="submission" date="2022-06" db="UniProtKB">
        <authorList>
            <consortium name="EnsemblMetazoa"/>
        </authorList>
    </citation>
    <scope>IDENTIFICATION</scope>
    <source>
        <strain evidence="2">DF5081</strain>
    </source>
</reference>
<dbReference type="Proteomes" id="UP000005237">
    <property type="component" value="Unassembled WGS sequence"/>
</dbReference>
<evidence type="ECO:0000313" key="2">
    <source>
        <dbReference type="EnsemblMetazoa" id="CJA02616.1"/>
    </source>
</evidence>
<feature type="compositionally biased region" description="Polar residues" evidence="1">
    <location>
        <begin position="1"/>
        <end position="15"/>
    </location>
</feature>
<protein>
    <submittedName>
        <fullName evidence="2">Uncharacterized protein</fullName>
    </submittedName>
</protein>
<evidence type="ECO:0000313" key="3">
    <source>
        <dbReference type="Proteomes" id="UP000005237"/>
    </source>
</evidence>
<feature type="compositionally biased region" description="Basic residues" evidence="1">
    <location>
        <begin position="16"/>
        <end position="25"/>
    </location>
</feature>
<dbReference type="EnsemblMetazoa" id="CJA02616.1">
    <property type="protein sequence ID" value="CJA02616.1"/>
    <property type="gene ID" value="WBGene00121820"/>
</dbReference>
<keyword evidence="3" id="KW-1185">Reference proteome</keyword>
<feature type="region of interest" description="Disordered" evidence="1">
    <location>
        <begin position="1"/>
        <end position="63"/>
    </location>
</feature>
<accession>A0A8R1HIF9</accession>
<dbReference type="AlphaFoldDB" id="A0A8R1HIF9"/>
<name>A0A8R1HIF9_CAEJA</name>
<evidence type="ECO:0000256" key="1">
    <source>
        <dbReference type="SAM" id="MobiDB-lite"/>
    </source>
</evidence>
<organism evidence="2 3">
    <name type="scientific">Caenorhabditis japonica</name>
    <dbReference type="NCBI Taxonomy" id="281687"/>
    <lineage>
        <taxon>Eukaryota</taxon>
        <taxon>Metazoa</taxon>
        <taxon>Ecdysozoa</taxon>
        <taxon>Nematoda</taxon>
        <taxon>Chromadorea</taxon>
        <taxon>Rhabditida</taxon>
        <taxon>Rhabditina</taxon>
        <taxon>Rhabditomorpha</taxon>
        <taxon>Rhabditoidea</taxon>
        <taxon>Rhabditidae</taxon>
        <taxon>Peloderinae</taxon>
        <taxon>Caenorhabditis</taxon>
    </lineage>
</organism>
<sequence length="303" mass="34981">MSSEELNISSALNSTPKKRARKRKTDSRSPVSSEDEGEIPPMPPKIFGNLGTPMPSGATSTVAVADAEEWEEWKRQELAKRKWRKHLRSKWDLRKGELPEKSDSIYLSDRHVHHKNTKKAYEQVCDGLVAINERNMNVGKGKAINIQVNGMPVSKKSSKKFAADVEKACSKKGKPSMSEMMESDLDEDEARAEAEWAARFAKKSRKSRRRHDMIKDMEVGQVFDPYEEFVEELEDDDRMEDNDEKHYKKWLQAKIEENKVSPNYNAYQLEMLDLDKDGLKNKRTLKSVVRGVANFYRNLRRKS</sequence>
<reference evidence="3" key="1">
    <citation type="submission" date="2010-08" db="EMBL/GenBank/DDBJ databases">
        <authorList>
            <consortium name="Caenorhabditis japonica Sequencing Consortium"/>
            <person name="Wilson R.K."/>
        </authorList>
    </citation>
    <scope>NUCLEOTIDE SEQUENCE [LARGE SCALE GENOMIC DNA]</scope>
    <source>
        <strain evidence="3">DF5081</strain>
    </source>
</reference>